<dbReference type="OrthoDB" id="2112790at2"/>
<name>A0A1M7AVT0_9FIRM</name>
<gene>
    <name evidence="2" type="ORF">SAMN02745138_03468</name>
</gene>
<organism evidence="2 3">
    <name type="scientific">Anaerotignum lactatifermentans DSM 14214</name>
    <dbReference type="NCBI Taxonomy" id="1121323"/>
    <lineage>
        <taxon>Bacteria</taxon>
        <taxon>Bacillati</taxon>
        <taxon>Bacillota</taxon>
        <taxon>Clostridia</taxon>
        <taxon>Lachnospirales</taxon>
        <taxon>Anaerotignaceae</taxon>
        <taxon>Anaerotignum</taxon>
    </lineage>
</organism>
<evidence type="ECO:0000313" key="3">
    <source>
        <dbReference type="Proteomes" id="UP000183975"/>
    </source>
</evidence>
<evidence type="ECO:0000313" key="2">
    <source>
        <dbReference type="EMBL" id="SHL46815.1"/>
    </source>
</evidence>
<reference evidence="2 3" key="1">
    <citation type="submission" date="2016-11" db="EMBL/GenBank/DDBJ databases">
        <authorList>
            <person name="Jaros S."/>
            <person name="Januszkiewicz K."/>
            <person name="Wedrychowicz H."/>
        </authorList>
    </citation>
    <scope>NUCLEOTIDE SEQUENCE [LARGE SCALE GENOMIC DNA]</scope>
    <source>
        <strain evidence="2 3">DSM 14214</strain>
    </source>
</reference>
<feature type="compositionally biased region" description="Basic residues" evidence="1">
    <location>
        <begin position="9"/>
        <end position="21"/>
    </location>
</feature>
<keyword evidence="3" id="KW-1185">Reference proteome</keyword>
<protein>
    <recommendedName>
        <fullName evidence="4">Ribbon-helix-helix protein, copG family</fullName>
    </recommendedName>
</protein>
<dbReference type="GeneID" id="78176898"/>
<proteinExistence type="predicted"/>
<feature type="region of interest" description="Disordered" evidence="1">
    <location>
        <begin position="1"/>
        <end position="26"/>
    </location>
</feature>
<accession>A0A1M7AVT0</accession>
<dbReference type="AlphaFoldDB" id="A0A1M7AVT0"/>
<evidence type="ECO:0008006" key="4">
    <source>
        <dbReference type="Google" id="ProtNLM"/>
    </source>
</evidence>
<dbReference type="RefSeq" id="WP_072853812.1">
    <property type="nucleotide sequence ID" value="NZ_FRAH01000115.1"/>
</dbReference>
<dbReference type="EMBL" id="FRAH01000115">
    <property type="protein sequence ID" value="SHL46815.1"/>
    <property type="molecule type" value="Genomic_DNA"/>
</dbReference>
<dbReference type="Proteomes" id="UP000183975">
    <property type="component" value="Unassembled WGS sequence"/>
</dbReference>
<sequence>MAEKTTKSTAKKSSTKPKSTGKRLSVTIDPDTMAQLNEYLAQFGYSKDEFVKKAILEKISRDKISAMIDNMIR</sequence>
<evidence type="ECO:0000256" key="1">
    <source>
        <dbReference type="SAM" id="MobiDB-lite"/>
    </source>
</evidence>